<dbReference type="EMBL" id="JBHSMG010000004">
    <property type="protein sequence ID" value="MFC5503252.1"/>
    <property type="molecule type" value="Genomic_DNA"/>
</dbReference>
<protein>
    <submittedName>
        <fullName evidence="4">XdhC family protein</fullName>
    </submittedName>
</protein>
<keyword evidence="5" id="KW-1185">Reference proteome</keyword>
<accession>A0ABW0NVF3</accession>
<dbReference type="Pfam" id="PF13478">
    <property type="entry name" value="XdhC_C"/>
    <property type="match status" value="1"/>
</dbReference>
<dbReference type="InterPro" id="IPR052698">
    <property type="entry name" value="MoCofactor_Util/Proc"/>
</dbReference>
<reference evidence="5" key="1">
    <citation type="journal article" date="2019" name="Int. J. Syst. Evol. Microbiol.">
        <title>The Global Catalogue of Microorganisms (GCM) 10K type strain sequencing project: providing services to taxonomists for standard genome sequencing and annotation.</title>
        <authorList>
            <consortium name="The Broad Institute Genomics Platform"/>
            <consortium name="The Broad Institute Genome Sequencing Center for Infectious Disease"/>
            <person name="Wu L."/>
            <person name="Ma J."/>
        </authorList>
    </citation>
    <scope>NUCLEOTIDE SEQUENCE [LARGE SCALE GENOMIC DNA]</scope>
    <source>
        <strain evidence="5">CGMCC 4.6997</strain>
    </source>
</reference>
<evidence type="ECO:0000313" key="5">
    <source>
        <dbReference type="Proteomes" id="UP001596039"/>
    </source>
</evidence>
<feature type="domain" description="XdhC Rossmann" evidence="3">
    <location>
        <begin position="155"/>
        <end position="296"/>
    </location>
</feature>
<dbReference type="InterPro" id="IPR027051">
    <property type="entry name" value="XdhC_Rossmann_dom"/>
</dbReference>
<dbReference type="Pfam" id="PF02625">
    <property type="entry name" value="XdhC_CoxI"/>
    <property type="match status" value="1"/>
</dbReference>
<evidence type="ECO:0000313" key="4">
    <source>
        <dbReference type="EMBL" id="MFC5503252.1"/>
    </source>
</evidence>
<dbReference type="Gene3D" id="3.40.50.720">
    <property type="entry name" value="NAD(P)-binding Rossmann-like Domain"/>
    <property type="match status" value="1"/>
</dbReference>
<dbReference type="InterPro" id="IPR003777">
    <property type="entry name" value="XdhC_CoxI"/>
</dbReference>
<sequence>MLELADRLLARLDGDDTHPGGPLVVATVVGIDGSSPRMLGTSMAWDGEAVIGSIAGGCVEGATVEVAERVLDDGRTRTVEFGVSDETALGVGLSCGGLLRIHLALLRPDDAAVAALRLAASGRSAGVSMTPDGFDAADCAVEGSFVDFRMPPARLIVIGAMEYSTALSNAAQVLGYRVTVCDPRELFTTAARFPGAELVVEWPPDYLARTAIDESTVICLLSHDDRFDADALALALRSPAAYVGAMGSRRTHARRVAALRQRGVGERLLDRLHSPIGLDLGGSTPEETALSILAEVLAERTGASRRPLQTTQGAIHSRDPQPVLHAQPTQPALHDVG</sequence>
<feature type="domain" description="XdhC- CoxI" evidence="2">
    <location>
        <begin position="20"/>
        <end position="82"/>
    </location>
</feature>
<organism evidence="4 5">
    <name type="scientific">Lysinimonas soli</name>
    <dbReference type="NCBI Taxonomy" id="1074233"/>
    <lineage>
        <taxon>Bacteria</taxon>
        <taxon>Bacillati</taxon>
        <taxon>Actinomycetota</taxon>
        <taxon>Actinomycetes</taxon>
        <taxon>Micrococcales</taxon>
        <taxon>Microbacteriaceae</taxon>
        <taxon>Lysinimonas</taxon>
    </lineage>
</organism>
<dbReference type="PANTHER" id="PTHR30388:SF4">
    <property type="entry name" value="MOLYBDENUM COFACTOR INSERTION CHAPERONE PAOD"/>
    <property type="match status" value="1"/>
</dbReference>
<dbReference type="PANTHER" id="PTHR30388">
    <property type="entry name" value="ALDEHYDE OXIDOREDUCTASE MOLYBDENUM COFACTOR ASSEMBLY PROTEIN"/>
    <property type="match status" value="1"/>
</dbReference>
<dbReference type="Proteomes" id="UP001596039">
    <property type="component" value="Unassembled WGS sequence"/>
</dbReference>
<dbReference type="RefSeq" id="WP_386740968.1">
    <property type="nucleotide sequence ID" value="NZ_JBHSMG010000004.1"/>
</dbReference>
<feature type="region of interest" description="Disordered" evidence="1">
    <location>
        <begin position="302"/>
        <end position="337"/>
    </location>
</feature>
<evidence type="ECO:0000256" key="1">
    <source>
        <dbReference type="SAM" id="MobiDB-lite"/>
    </source>
</evidence>
<name>A0ABW0NVF3_9MICO</name>
<gene>
    <name evidence="4" type="ORF">ACFPJ4_13475</name>
</gene>
<comment type="caution">
    <text evidence="4">The sequence shown here is derived from an EMBL/GenBank/DDBJ whole genome shotgun (WGS) entry which is preliminary data.</text>
</comment>
<evidence type="ECO:0000259" key="2">
    <source>
        <dbReference type="Pfam" id="PF02625"/>
    </source>
</evidence>
<evidence type="ECO:0000259" key="3">
    <source>
        <dbReference type="Pfam" id="PF13478"/>
    </source>
</evidence>
<proteinExistence type="predicted"/>